<accession>A0ABN2H755</accession>
<sequence length="165" mass="16810">MQGTHRLLMLAQRLVRPGQGLHGAQPALLQGVRGGRERRAGHGPGERRAAPQAERLAEQPDGLAGGGLRAGLGGQLVEALGVDQGLGYAQQIGGAVGGQLDAVLLGAALGQGGAEPGDMALDDGPGVGGRLVLPQAGYQLLHGHRRVGPQQQHRQHAAPFGGPQR</sequence>
<evidence type="ECO:0000313" key="3">
    <source>
        <dbReference type="Proteomes" id="UP001499947"/>
    </source>
</evidence>
<gene>
    <name evidence="2" type="ORF">GCM10009680_22460</name>
</gene>
<reference evidence="2 3" key="1">
    <citation type="journal article" date="2019" name="Int. J. Syst. Evol. Microbiol.">
        <title>The Global Catalogue of Microorganisms (GCM) 10K type strain sequencing project: providing services to taxonomists for standard genome sequencing and annotation.</title>
        <authorList>
            <consortium name="The Broad Institute Genomics Platform"/>
            <consortium name="The Broad Institute Genome Sequencing Center for Infectious Disease"/>
            <person name="Wu L."/>
            <person name="Ma J."/>
        </authorList>
    </citation>
    <scope>NUCLEOTIDE SEQUENCE [LARGE SCALE GENOMIC DNA]</scope>
    <source>
        <strain evidence="2 3">JCM 13244</strain>
    </source>
</reference>
<dbReference type="EMBL" id="BAAALR010000029">
    <property type="protein sequence ID" value="GAA1682503.1"/>
    <property type="molecule type" value="Genomic_DNA"/>
</dbReference>
<feature type="region of interest" description="Disordered" evidence="1">
    <location>
        <begin position="21"/>
        <end position="54"/>
    </location>
</feature>
<feature type="compositionally biased region" description="Basic and acidic residues" evidence="1">
    <location>
        <begin position="34"/>
        <end position="49"/>
    </location>
</feature>
<evidence type="ECO:0000313" key="2">
    <source>
        <dbReference type="EMBL" id="GAA1682503.1"/>
    </source>
</evidence>
<dbReference type="Proteomes" id="UP001499947">
    <property type="component" value="Unassembled WGS sequence"/>
</dbReference>
<keyword evidence="3" id="KW-1185">Reference proteome</keyword>
<comment type="caution">
    <text evidence="2">The sequence shown here is derived from an EMBL/GenBank/DDBJ whole genome shotgun (WGS) entry which is preliminary data.</text>
</comment>
<proteinExistence type="predicted"/>
<organism evidence="2 3">
    <name type="scientific">Streptomyces yatensis</name>
    <dbReference type="NCBI Taxonomy" id="155177"/>
    <lineage>
        <taxon>Bacteria</taxon>
        <taxon>Bacillati</taxon>
        <taxon>Actinomycetota</taxon>
        <taxon>Actinomycetes</taxon>
        <taxon>Kitasatosporales</taxon>
        <taxon>Streptomycetaceae</taxon>
        <taxon>Streptomyces</taxon>
        <taxon>Streptomyces violaceusniger group</taxon>
    </lineage>
</organism>
<name>A0ABN2H755_9ACTN</name>
<evidence type="ECO:0000256" key="1">
    <source>
        <dbReference type="SAM" id="MobiDB-lite"/>
    </source>
</evidence>
<feature type="region of interest" description="Disordered" evidence="1">
    <location>
        <begin position="145"/>
        <end position="165"/>
    </location>
</feature>
<protein>
    <submittedName>
        <fullName evidence="2">Uncharacterized protein</fullName>
    </submittedName>
</protein>